<evidence type="ECO:0000256" key="4">
    <source>
        <dbReference type="ARBA" id="ARBA00023136"/>
    </source>
</evidence>
<protein>
    <submittedName>
        <fullName evidence="7">C-4 methylsterol oxidase</fullName>
    </submittedName>
</protein>
<evidence type="ECO:0000256" key="3">
    <source>
        <dbReference type="ARBA" id="ARBA00022989"/>
    </source>
</evidence>
<feature type="transmembrane region" description="Helical" evidence="5">
    <location>
        <begin position="97"/>
        <end position="119"/>
    </location>
</feature>
<organism evidence="7 8">
    <name type="scientific">Basidiobolus meristosporus CBS 931.73</name>
    <dbReference type="NCBI Taxonomy" id="1314790"/>
    <lineage>
        <taxon>Eukaryota</taxon>
        <taxon>Fungi</taxon>
        <taxon>Fungi incertae sedis</taxon>
        <taxon>Zoopagomycota</taxon>
        <taxon>Entomophthoromycotina</taxon>
        <taxon>Basidiobolomycetes</taxon>
        <taxon>Basidiobolales</taxon>
        <taxon>Basidiobolaceae</taxon>
        <taxon>Basidiobolus</taxon>
    </lineage>
</organism>
<comment type="subcellular location">
    <subcellularLocation>
        <location evidence="1">Membrane</location>
    </subcellularLocation>
</comment>
<evidence type="ECO:0000259" key="6">
    <source>
        <dbReference type="Pfam" id="PF04116"/>
    </source>
</evidence>
<evidence type="ECO:0000256" key="5">
    <source>
        <dbReference type="SAM" id="Phobius"/>
    </source>
</evidence>
<sequence>MLCDNFSEKTMFIWISFALTTSVYWIYVLLLGVLDLYQFPAMFWKYKVQPEKKPTTEWYYKAARNVLSNQFLVNIPFAMAIYPLFRMRGLEIATKPPTFVEFIADLMVFSVVEEFGFYYGHRLLHYPKLYKYIHKKHHEFTAPIGIAAIYAHPVEHLLSNMIPLLAGPLIMNSHMITVWIWLVLGIMNAVNSHCGFALPGMPSPLAHDFHHQQFNNNFGVLGFLDFWHGTNKNYLKYMNERKQE</sequence>
<evidence type="ECO:0000256" key="1">
    <source>
        <dbReference type="ARBA" id="ARBA00004370"/>
    </source>
</evidence>
<dbReference type="Pfam" id="PF04116">
    <property type="entry name" value="FA_hydroxylase"/>
    <property type="match status" value="1"/>
</dbReference>
<dbReference type="AlphaFoldDB" id="A0A1Y1Z787"/>
<dbReference type="EMBL" id="MCFE01000019">
    <property type="protein sequence ID" value="ORY06076.1"/>
    <property type="molecule type" value="Genomic_DNA"/>
</dbReference>
<evidence type="ECO:0000256" key="2">
    <source>
        <dbReference type="ARBA" id="ARBA00022692"/>
    </source>
</evidence>
<proteinExistence type="predicted"/>
<dbReference type="InterPro" id="IPR050307">
    <property type="entry name" value="Sterol_Desaturase_Related"/>
</dbReference>
<dbReference type="PANTHER" id="PTHR11863">
    <property type="entry name" value="STEROL DESATURASE"/>
    <property type="match status" value="1"/>
</dbReference>
<dbReference type="GO" id="GO:0016020">
    <property type="term" value="C:membrane"/>
    <property type="evidence" value="ECO:0007669"/>
    <property type="project" value="UniProtKB-SubCell"/>
</dbReference>
<keyword evidence="4 5" id="KW-0472">Membrane</keyword>
<feature type="domain" description="Fatty acid hydroxylase" evidence="6">
    <location>
        <begin position="107"/>
        <end position="230"/>
    </location>
</feature>
<reference evidence="7 8" key="1">
    <citation type="submission" date="2016-07" db="EMBL/GenBank/DDBJ databases">
        <title>Pervasive Adenine N6-methylation of Active Genes in Fungi.</title>
        <authorList>
            <consortium name="DOE Joint Genome Institute"/>
            <person name="Mondo S.J."/>
            <person name="Dannebaum R.O."/>
            <person name="Kuo R.C."/>
            <person name="Labutti K."/>
            <person name="Haridas S."/>
            <person name="Kuo A."/>
            <person name="Salamov A."/>
            <person name="Ahrendt S.R."/>
            <person name="Lipzen A."/>
            <person name="Sullivan W."/>
            <person name="Andreopoulos W.B."/>
            <person name="Clum A."/>
            <person name="Lindquist E."/>
            <person name="Daum C."/>
            <person name="Ramamoorthy G.K."/>
            <person name="Gryganskyi A."/>
            <person name="Culley D."/>
            <person name="Magnuson J.K."/>
            <person name="James T.Y."/>
            <person name="O'Malley M.A."/>
            <person name="Stajich J.E."/>
            <person name="Spatafora J.W."/>
            <person name="Visel A."/>
            <person name="Grigoriev I.V."/>
        </authorList>
    </citation>
    <scope>NUCLEOTIDE SEQUENCE [LARGE SCALE GENOMIC DNA]</scope>
    <source>
        <strain evidence="7 8">CBS 931.73</strain>
    </source>
</reference>
<dbReference type="GO" id="GO:0016491">
    <property type="term" value="F:oxidoreductase activity"/>
    <property type="evidence" value="ECO:0007669"/>
    <property type="project" value="InterPro"/>
</dbReference>
<accession>A0A1Y1Z787</accession>
<dbReference type="OrthoDB" id="408954at2759"/>
<evidence type="ECO:0000313" key="7">
    <source>
        <dbReference type="EMBL" id="ORY06076.1"/>
    </source>
</evidence>
<evidence type="ECO:0000313" key="8">
    <source>
        <dbReference type="Proteomes" id="UP000193498"/>
    </source>
</evidence>
<gene>
    <name evidence="7" type="ORF">K493DRAFT_203753</name>
</gene>
<keyword evidence="3 5" id="KW-1133">Transmembrane helix</keyword>
<feature type="transmembrane region" description="Helical" evidence="5">
    <location>
        <begin position="12"/>
        <end position="37"/>
    </location>
</feature>
<dbReference type="InParanoid" id="A0A1Y1Z787"/>
<dbReference type="InterPro" id="IPR006694">
    <property type="entry name" value="Fatty_acid_hydroxylase"/>
</dbReference>
<keyword evidence="8" id="KW-1185">Reference proteome</keyword>
<dbReference type="GO" id="GO:0008610">
    <property type="term" value="P:lipid biosynthetic process"/>
    <property type="evidence" value="ECO:0007669"/>
    <property type="project" value="InterPro"/>
</dbReference>
<name>A0A1Y1Z787_9FUNG</name>
<dbReference type="GO" id="GO:0005506">
    <property type="term" value="F:iron ion binding"/>
    <property type="evidence" value="ECO:0007669"/>
    <property type="project" value="InterPro"/>
</dbReference>
<comment type="caution">
    <text evidence="7">The sequence shown here is derived from an EMBL/GenBank/DDBJ whole genome shotgun (WGS) entry which is preliminary data.</text>
</comment>
<dbReference type="Proteomes" id="UP000193498">
    <property type="component" value="Unassembled WGS sequence"/>
</dbReference>
<dbReference type="STRING" id="1314790.A0A1Y1Z787"/>
<keyword evidence="2 5" id="KW-0812">Transmembrane</keyword>
<feature type="transmembrane region" description="Helical" evidence="5">
    <location>
        <begin position="66"/>
        <end position="85"/>
    </location>
</feature>